<evidence type="ECO:0000313" key="1">
    <source>
        <dbReference type="EMBL" id="GAA4241927.1"/>
    </source>
</evidence>
<dbReference type="RefSeq" id="WP_344907106.1">
    <property type="nucleotide sequence ID" value="NZ_BAABAS010000029.1"/>
</dbReference>
<sequence length="95" mass="10465">MQVPEAFSPAERLHAAIRERAPQFALSIVRDGETGLSHVHVTCGYAGPWTATWNGANYQLRDRETDPWTQLPADPDEAADAIVDALRSIDAGQRH</sequence>
<comment type="caution">
    <text evidence="1">The sequence shown here is derived from an EMBL/GenBank/DDBJ whole genome shotgun (WGS) entry which is preliminary data.</text>
</comment>
<name>A0ABP8CPR0_9ACTN</name>
<keyword evidence="2" id="KW-1185">Reference proteome</keyword>
<organism evidence="1 2">
    <name type="scientific">Actinomadura meridiana</name>
    <dbReference type="NCBI Taxonomy" id="559626"/>
    <lineage>
        <taxon>Bacteria</taxon>
        <taxon>Bacillati</taxon>
        <taxon>Actinomycetota</taxon>
        <taxon>Actinomycetes</taxon>
        <taxon>Streptosporangiales</taxon>
        <taxon>Thermomonosporaceae</taxon>
        <taxon>Actinomadura</taxon>
    </lineage>
</organism>
<protein>
    <submittedName>
        <fullName evidence="1">Uncharacterized protein</fullName>
    </submittedName>
</protein>
<dbReference type="EMBL" id="BAABAS010000029">
    <property type="protein sequence ID" value="GAA4241927.1"/>
    <property type="molecule type" value="Genomic_DNA"/>
</dbReference>
<dbReference type="Proteomes" id="UP001501710">
    <property type="component" value="Unassembled WGS sequence"/>
</dbReference>
<accession>A0ABP8CPR0</accession>
<evidence type="ECO:0000313" key="2">
    <source>
        <dbReference type="Proteomes" id="UP001501710"/>
    </source>
</evidence>
<gene>
    <name evidence="1" type="ORF">GCM10022254_72750</name>
</gene>
<reference evidence="2" key="1">
    <citation type="journal article" date="2019" name="Int. J. Syst. Evol. Microbiol.">
        <title>The Global Catalogue of Microorganisms (GCM) 10K type strain sequencing project: providing services to taxonomists for standard genome sequencing and annotation.</title>
        <authorList>
            <consortium name="The Broad Institute Genomics Platform"/>
            <consortium name="The Broad Institute Genome Sequencing Center for Infectious Disease"/>
            <person name="Wu L."/>
            <person name="Ma J."/>
        </authorList>
    </citation>
    <scope>NUCLEOTIDE SEQUENCE [LARGE SCALE GENOMIC DNA]</scope>
    <source>
        <strain evidence="2">JCM 17440</strain>
    </source>
</reference>
<proteinExistence type="predicted"/>